<dbReference type="InterPro" id="IPR057566">
    <property type="entry name" value="TPR_TTI1_N"/>
</dbReference>
<gene>
    <name evidence="3" type="ORF">CINC_LOCUS2210</name>
</gene>
<feature type="domain" description="TTI1 C-terminal TPR" evidence="2">
    <location>
        <begin position="766"/>
        <end position="1044"/>
    </location>
</feature>
<dbReference type="Proteomes" id="UP001154114">
    <property type="component" value="Chromosome 12"/>
</dbReference>
<evidence type="ECO:0000259" key="1">
    <source>
        <dbReference type="Pfam" id="PF24173"/>
    </source>
</evidence>
<dbReference type="GO" id="GO:0005737">
    <property type="term" value="C:cytoplasm"/>
    <property type="evidence" value="ECO:0007669"/>
    <property type="project" value="TreeGrafter"/>
</dbReference>
<evidence type="ECO:0000313" key="4">
    <source>
        <dbReference type="Proteomes" id="UP001154114"/>
    </source>
</evidence>
<dbReference type="PANTHER" id="PTHR18460">
    <property type="entry name" value="TEL2 INTERACTING PROTEIN 1 TTI1 FAMILY MEMBER"/>
    <property type="match status" value="1"/>
</dbReference>
<evidence type="ECO:0000313" key="3">
    <source>
        <dbReference type="EMBL" id="CAH0583258.1"/>
    </source>
</evidence>
<accession>A0A9P0BI51</accession>
<dbReference type="Pfam" id="PF21547">
    <property type="entry name" value="TTI1"/>
    <property type="match status" value="1"/>
</dbReference>
<keyword evidence="4" id="KW-1185">Reference proteome</keyword>
<dbReference type="AlphaFoldDB" id="A0A9P0BI51"/>
<reference evidence="3" key="1">
    <citation type="submission" date="2021-12" db="EMBL/GenBank/DDBJ databases">
        <authorList>
            <person name="King R."/>
        </authorList>
    </citation>
    <scope>NUCLEOTIDE SEQUENCE</scope>
</reference>
<evidence type="ECO:0000259" key="2">
    <source>
        <dbReference type="Pfam" id="PF24181"/>
    </source>
</evidence>
<dbReference type="PANTHER" id="PTHR18460:SF3">
    <property type="entry name" value="TELO2-INTERACTING PROTEIN 1 HOMOLOG"/>
    <property type="match status" value="1"/>
</dbReference>
<proteinExistence type="predicted"/>
<dbReference type="OrthoDB" id="49511at2759"/>
<dbReference type="Pfam" id="PF24181">
    <property type="entry name" value="TPR_TTI1_C"/>
    <property type="match status" value="1"/>
</dbReference>
<dbReference type="SUPFAM" id="SSF48371">
    <property type="entry name" value="ARM repeat"/>
    <property type="match status" value="1"/>
</dbReference>
<evidence type="ECO:0008006" key="5">
    <source>
        <dbReference type="Google" id="ProtNLM"/>
    </source>
</evidence>
<dbReference type="InterPro" id="IPR049362">
    <property type="entry name" value="TTI1_rpt"/>
</dbReference>
<dbReference type="EMBL" id="LR824015">
    <property type="protein sequence ID" value="CAH0583258.1"/>
    <property type="molecule type" value="Genomic_DNA"/>
</dbReference>
<protein>
    <recommendedName>
        <fullName evidence="5">TELO2-interacting protein 1 homolog</fullName>
    </recommendedName>
</protein>
<dbReference type="Pfam" id="PF24173">
    <property type="entry name" value="TPR_TTI1_N"/>
    <property type="match status" value="1"/>
</dbReference>
<feature type="domain" description="TTI1 N-terminal TPR" evidence="1">
    <location>
        <begin position="9"/>
        <end position="356"/>
    </location>
</feature>
<dbReference type="InterPro" id="IPR057567">
    <property type="entry name" value="TPR_TTI1_C"/>
</dbReference>
<sequence>MNTDLKDAFTRTKAVCDAIMVCPTADSIAEYTSHVVDFKKEVVQELQQYLLFPLITHLKSSKTENKHDLQLKLVDSMRMVLEKVTVNSFEMCMKMEIGLLQIVFDHTKPGMIAEIPEELKYSVMQCLTVLLLNVDNKYREVMFKTHVPLLGKAVYVSVHIAKLEKLRVLRLAAIHCVTAHTATHDSLTEDYHIVDPVQEKLVVDMLSLILPGVLGALQDVATCHNNPGHALVVTAIDAMHRILCLAMNNKFMPESHTLTVEDFAKMVKEKDNKEVSSKAPVDPKSLPVRSPEWFSVAGEKLLLITRSLVSLVTHEHFKVRKELAVYCARLLFECDLAMKTSVPPALNALITLTKDEYPEVSEYCINAIKTYFDNATVETRIKTLDAMCENFFVAVSTLPRVMNNIDSNRKLAALNLVHGYLDVLIIESLPQRLTAALSCPRRVHSAVAGLLQCAALQADLTMLTQHAVRDISTPPPTNSPWCKLRHLDLPACEWRLQEVLQQLGRAEAAPLVLDHLMELFQQERQPEILYICNWMASAALSESFVRRILKEFIEEKVWYLPLEVGSDEPPLTEEDTLDVTVYNPRAWYKESVPDLYEGAVETRYTDISLSSPRTGGSRGLCSVREAQRNMLLCCLLTDTVGTVAKRMASLFQPFLLKTLCLVLERVGSKYEMLHLAGLKALHEMAEACEHASVADLIRCNADYITNQVTVRLKKAWNCQSALQILSVVMEYSDSSIIIYLYGIVQDVLVQSCDKYYEKDLYAYLQVFLTFVECIRKWYKIAHEAPKTCQENKPIDVMQELRVFVESKSEADRLLNEQESEIETGKSVEEMYNEDVKRKEEDVLDYDDTVTEKKPKPPQYVAVTVTILKRCLNYVSSKQRDNSILALRVLERGLPILRDYESELLPMVHVAWAPLPARFQAEPPVMKAAFDLLVTMAQLARDFIRARAVKDVLPHIYSYLLKSSKDSYLKDVGSAYRSSQAYALQCAALGALPQLATHLLLDDEPLERAMDCVRPYLSKKQPKALQTSAVEFFKIMLGYNYGAAWYHLRALCDNSLPLAPPAHNCVHLLPVVGTPYHPTNKDYENNITLIFNHELS</sequence>
<dbReference type="InterPro" id="IPR052587">
    <property type="entry name" value="TELO2-interacting_protein_1"/>
</dbReference>
<dbReference type="Pfam" id="PF24176">
    <property type="entry name" value="TPR_TTI1_2nd"/>
    <property type="match status" value="1"/>
</dbReference>
<dbReference type="InterPro" id="IPR016024">
    <property type="entry name" value="ARM-type_fold"/>
</dbReference>
<organism evidence="3 4">
    <name type="scientific">Chrysodeixis includens</name>
    <name type="common">Soybean looper</name>
    <name type="synonym">Pseudoplusia includens</name>
    <dbReference type="NCBI Taxonomy" id="689277"/>
    <lineage>
        <taxon>Eukaryota</taxon>
        <taxon>Metazoa</taxon>
        <taxon>Ecdysozoa</taxon>
        <taxon>Arthropoda</taxon>
        <taxon>Hexapoda</taxon>
        <taxon>Insecta</taxon>
        <taxon>Pterygota</taxon>
        <taxon>Neoptera</taxon>
        <taxon>Endopterygota</taxon>
        <taxon>Lepidoptera</taxon>
        <taxon>Glossata</taxon>
        <taxon>Ditrysia</taxon>
        <taxon>Noctuoidea</taxon>
        <taxon>Noctuidae</taxon>
        <taxon>Plusiinae</taxon>
        <taxon>Chrysodeixis</taxon>
    </lineage>
</organism>
<name>A0A9P0BI51_CHRIL</name>